<keyword evidence="1" id="KW-0732">Signal</keyword>
<organism evidence="2 3">
    <name type="scientific">Fasciola hepatica</name>
    <name type="common">Liver fluke</name>
    <dbReference type="NCBI Taxonomy" id="6192"/>
    <lineage>
        <taxon>Eukaryota</taxon>
        <taxon>Metazoa</taxon>
        <taxon>Spiralia</taxon>
        <taxon>Lophotrochozoa</taxon>
        <taxon>Platyhelminthes</taxon>
        <taxon>Trematoda</taxon>
        <taxon>Digenea</taxon>
        <taxon>Plagiorchiida</taxon>
        <taxon>Echinostomata</taxon>
        <taxon>Echinostomatoidea</taxon>
        <taxon>Fasciolidae</taxon>
        <taxon>Fasciola</taxon>
    </lineage>
</organism>
<evidence type="ECO:0000313" key="2">
    <source>
        <dbReference type="EMBL" id="THD22444.1"/>
    </source>
</evidence>
<sequence length="77" mass="8644">MNGFALVRMILAGSLLMLLCATVIAIPNPTGYETELDYYPELAYEPIVYDNRGHLPQFGKQLPRAAFVKRGQFLRLG</sequence>
<protein>
    <submittedName>
        <fullName evidence="2">Uncharacterized protein</fullName>
    </submittedName>
</protein>
<feature type="signal peptide" evidence="1">
    <location>
        <begin position="1"/>
        <end position="25"/>
    </location>
</feature>
<keyword evidence="3" id="KW-1185">Reference proteome</keyword>
<comment type="caution">
    <text evidence="2">The sequence shown here is derived from an EMBL/GenBank/DDBJ whole genome shotgun (WGS) entry which is preliminary data.</text>
</comment>
<gene>
    <name evidence="2" type="ORF">D915_006699</name>
</gene>
<name>A0A4E0R8L7_FASHE</name>
<dbReference type="Proteomes" id="UP000230066">
    <property type="component" value="Unassembled WGS sequence"/>
</dbReference>
<dbReference type="AlphaFoldDB" id="A0A4E0R8L7"/>
<evidence type="ECO:0000313" key="3">
    <source>
        <dbReference type="Proteomes" id="UP000230066"/>
    </source>
</evidence>
<evidence type="ECO:0000256" key="1">
    <source>
        <dbReference type="SAM" id="SignalP"/>
    </source>
</evidence>
<feature type="chain" id="PRO_5020027677" evidence="1">
    <location>
        <begin position="26"/>
        <end position="77"/>
    </location>
</feature>
<dbReference type="EMBL" id="JXXN02002760">
    <property type="protein sequence ID" value="THD22444.1"/>
    <property type="molecule type" value="Genomic_DNA"/>
</dbReference>
<reference evidence="2" key="1">
    <citation type="submission" date="2019-03" db="EMBL/GenBank/DDBJ databases">
        <title>Improved annotation for the trematode Fasciola hepatica.</title>
        <authorList>
            <person name="Choi Y.-J."/>
            <person name="Martin J."/>
            <person name="Mitreva M."/>
        </authorList>
    </citation>
    <scope>NUCLEOTIDE SEQUENCE [LARGE SCALE GENOMIC DNA]</scope>
</reference>
<proteinExistence type="predicted"/>
<accession>A0A4E0R8L7</accession>